<accession>A0ABV2A0X2</accession>
<protein>
    <recommendedName>
        <fullName evidence="5">Integral membrane protein</fullName>
    </recommendedName>
</protein>
<organism evidence="3 4">
    <name type="scientific">Nocardiopsis tropica</name>
    <dbReference type="NCBI Taxonomy" id="109330"/>
    <lineage>
        <taxon>Bacteria</taxon>
        <taxon>Bacillati</taxon>
        <taxon>Actinomycetota</taxon>
        <taxon>Actinomycetes</taxon>
        <taxon>Streptosporangiales</taxon>
        <taxon>Nocardiopsidaceae</taxon>
        <taxon>Nocardiopsis</taxon>
    </lineage>
</organism>
<dbReference type="Proteomes" id="UP001432401">
    <property type="component" value="Unassembled WGS sequence"/>
</dbReference>
<keyword evidence="2" id="KW-0812">Transmembrane</keyword>
<keyword evidence="2" id="KW-0472">Membrane</keyword>
<feature type="region of interest" description="Disordered" evidence="1">
    <location>
        <begin position="1"/>
        <end position="24"/>
    </location>
</feature>
<comment type="caution">
    <text evidence="3">The sequence shown here is derived from an EMBL/GenBank/DDBJ whole genome shotgun (WGS) entry which is preliminary data.</text>
</comment>
<gene>
    <name evidence="3" type="ORF">ABUK86_24690</name>
</gene>
<reference evidence="3 4" key="1">
    <citation type="submission" date="2024-06" db="EMBL/GenBank/DDBJ databases">
        <authorList>
            <person name="Bataeva Y.V."/>
            <person name="Grigorian L.N."/>
            <person name="Solomentsev V.I."/>
        </authorList>
    </citation>
    <scope>NUCLEOTIDE SEQUENCE [LARGE SCALE GENOMIC DNA]</scope>
    <source>
        <strain evidence="4">SCPM-O-B-12605 (RCAM04882)</strain>
    </source>
</reference>
<evidence type="ECO:0000313" key="4">
    <source>
        <dbReference type="Proteomes" id="UP001432401"/>
    </source>
</evidence>
<dbReference type="EMBL" id="JBEQNB010000015">
    <property type="protein sequence ID" value="MES0836998.1"/>
    <property type="molecule type" value="Genomic_DNA"/>
</dbReference>
<evidence type="ECO:0008006" key="5">
    <source>
        <dbReference type="Google" id="ProtNLM"/>
    </source>
</evidence>
<keyword evidence="4" id="KW-1185">Reference proteome</keyword>
<evidence type="ECO:0000256" key="2">
    <source>
        <dbReference type="SAM" id="Phobius"/>
    </source>
</evidence>
<keyword evidence="2" id="KW-1133">Transmembrane helix</keyword>
<feature type="transmembrane region" description="Helical" evidence="2">
    <location>
        <begin position="212"/>
        <end position="234"/>
    </location>
</feature>
<feature type="transmembrane region" description="Helical" evidence="2">
    <location>
        <begin position="304"/>
        <end position="334"/>
    </location>
</feature>
<feature type="compositionally biased region" description="Basic and acidic residues" evidence="1">
    <location>
        <begin position="14"/>
        <end position="23"/>
    </location>
</feature>
<feature type="transmembrane region" description="Helical" evidence="2">
    <location>
        <begin position="106"/>
        <end position="131"/>
    </location>
</feature>
<proteinExistence type="predicted"/>
<feature type="transmembrane region" description="Helical" evidence="2">
    <location>
        <begin position="46"/>
        <end position="69"/>
    </location>
</feature>
<evidence type="ECO:0000256" key="1">
    <source>
        <dbReference type="SAM" id="MobiDB-lite"/>
    </source>
</evidence>
<feature type="transmembrane region" description="Helical" evidence="2">
    <location>
        <begin position="255"/>
        <end position="284"/>
    </location>
</feature>
<name>A0ABV2A0X2_9ACTN</name>
<evidence type="ECO:0000313" key="3">
    <source>
        <dbReference type="EMBL" id="MES0836998.1"/>
    </source>
</evidence>
<sequence length="350" mass="35894">MAGSAEGRAAPAPEEGRAPREGRAPGLLGEALATTVRLRRPLYGSALAVTALAACGVAAIAVLGFALTWDAFELLRERVRSNQEAEDPPFSATGDIDVAFTMNGMLVVFLLLLLAAVVLTLLFTAHAVAVRDALPDRAAPPAGGLWRRARPYMLRVLAAQLATGLGVVVSASAGAFLFDSLASGLIPGVERPGAPFTGFGAADWAVGLGLPLAAGCVGPYLVVRLSLAPSAVVFEDVRTAGALRRSWRLTGGARTVALGLWLLIAAVVVTGFLLLLVAASPLAAPAGEAVMRLSDGNRFTTATLAHYLPAAIALVLLPVAVVPPVGAALPVLYARLRAREEGRRAPGAGV</sequence>
<dbReference type="RefSeq" id="WP_352985895.1">
    <property type="nucleotide sequence ID" value="NZ_JBEQNA010000014.1"/>
</dbReference>
<feature type="transmembrane region" description="Helical" evidence="2">
    <location>
        <begin position="152"/>
        <end position="178"/>
    </location>
</feature>
<feature type="compositionally biased region" description="Low complexity" evidence="1">
    <location>
        <begin position="1"/>
        <end position="13"/>
    </location>
</feature>